<gene>
    <name evidence="2" type="ORF">TQ35_08520</name>
</gene>
<feature type="transmembrane region" description="Helical" evidence="1">
    <location>
        <begin position="20"/>
        <end position="38"/>
    </location>
</feature>
<reference evidence="2" key="1">
    <citation type="submission" date="2015-03" db="EMBL/GenBank/DDBJ databases">
        <title>Metagenome Sequencing of an Archaeal-Dominated Microbial Community from a Hot Spring at the Los Azufres Geothermal Field, Mexico.</title>
        <authorList>
            <person name="Servin-Garciduenas L.E."/>
            <person name="Martinez-Romero E."/>
        </authorList>
    </citation>
    <scope>NUCLEOTIDE SEQUENCE [LARGE SCALE GENOMIC DNA]</scope>
    <source>
        <strain evidence="2">AZ1-454</strain>
    </source>
</reference>
<keyword evidence="1" id="KW-1133">Transmembrane helix</keyword>
<comment type="caution">
    <text evidence="2">The sequence shown here is derived from an EMBL/GenBank/DDBJ whole genome shotgun (WGS) entry which is preliminary data.</text>
</comment>
<proteinExistence type="predicted"/>
<evidence type="ECO:0000313" key="2">
    <source>
        <dbReference type="EMBL" id="KJR78201.1"/>
    </source>
</evidence>
<keyword evidence="1" id="KW-0812">Transmembrane</keyword>
<name>A0A0F2LQZ7_9CREN</name>
<sequence length="59" mass="6392">MISTIILGVIEAGPAFGIPTLSYALTIGIMAAGIFFVFRSNKMNIISPPWLKDEQPEIP</sequence>
<organism evidence="2">
    <name type="scientific">Candidatus Aramenus sulfurataquae</name>
    <dbReference type="NCBI Taxonomy" id="1326980"/>
    <lineage>
        <taxon>Archaea</taxon>
        <taxon>Thermoproteota</taxon>
        <taxon>Thermoprotei</taxon>
        <taxon>Sulfolobales</taxon>
        <taxon>Sulfolobaceae</taxon>
        <taxon>Candidatus Aramenus</taxon>
    </lineage>
</organism>
<accession>A0A0F2LQZ7</accession>
<evidence type="ECO:0000256" key="1">
    <source>
        <dbReference type="SAM" id="Phobius"/>
    </source>
</evidence>
<dbReference type="AlphaFoldDB" id="A0A0F2LQZ7"/>
<protein>
    <submittedName>
        <fullName evidence="2">Uncharacterized protein</fullName>
    </submittedName>
</protein>
<dbReference type="EMBL" id="JZWS01000173">
    <property type="protein sequence ID" value="KJR78201.1"/>
    <property type="molecule type" value="Genomic_DNA"/>
</dbReference>
<keyword evidence="1" id="KW-0472">Membrane</keyword>